<dbReference type="InterPro" id="IPR036758">
    <property type="entry name" value="At5g01610-like"/>
</dbReference>
<feature type="chain" id="PRO_5041735645" description="Bifunctional inhibitor/plant lipid transfer protein/seed storage helical domain-containing protein" evidence="2">
    <location>
        <begin position="26"/>
        <end position="427"/>
    </location>
</feature>
<dbReference type="AlphaFoldDB" id="A0AA89APP1"/>
<dbReference type="Gene3D" id="2.30.240.10">
    <property type="entry name" value="At5g01610-like"/>
    <property type="match status" value="1"/>
</dbReference>
<dbReference type="SUPFAM" id="SSF141562">
    <property type="entry name" value="At5g01610-like"/>
    <property type="match status" value="1"/>
</dbReference>
<feature type="region of interest" description="Disordered" evidence="1">
    <location>
        <begin position="257"/>
        <end position="287"/>
    </location>
</feature>
<dbReference type="InterPro" id="IPR016140">
    <property type="entry name" value="Bifunc_inhib/LTP/seed_store"/>
</dbReference>
<sequence>MVLKCVSPAGLRCILLLIMVGFASSDLNKDREQCADQLVGLATCLPYVGGDAKAPTLDCCGGIKQVLQKSRICLCILAKDRNDPGLGLKINATLALGLPGACHAPANISECPVNYEDKVIGLHDYSPNDYYNPALLHLAPHSPDAKVFEDFVNSTKGKASAPTAVIGKGNATSTGSSAQLTSEWKGKEMAGNRDSLGSSSLWCFTSCLKQKQKQKQRKVTVNTLRLLIPRLLLLVPTRPLHRFPRNSLSLAHTDNLHMQTPSISHPPSNHGSRSKNPPPHPPPPPPLLLALTTTTAATTVYDILPEFGLPTGLLPDSVTSYTLSSDGAFTVTLPKPCYIQFDYLVYYETKITGKLKMGSITDLSGIQVQRFLFWFDVDEIRVDLPPSDSIYFQVGLINKKLDVGQFNTVHSCRASVACGQALKRSLQ</sequence>
<gene>
    <name evidence="4" type="ORF">RJ639_010939</name>
</gene>
<comment type="caution">
    <text evidence="4">The sequence shown here is derived from an EMBL/GenBank/DDBJ whole genome shotgun (WGS) entry which is preliminary data.</text>
</comment>
<dbReference type="Proteomes" id="UP001188597">
    <property type="component" value="Unassembled WGS sequence"/>
</dbReference>
<reference evidence="4" key="1">
    <citation type="submission" date="2022-12" db="EMBL/GenBank/DDBJ databases">
        <title>Draft genome assemblies for two species of Escallonia (Escalloniales).</title>
        <authorList>
            <person name="Chanderbali A."/>
            <person name="Dervinis C."/>
            <person name="Anghel I."/>
            <person name="Soltis D."/>
            <person name="Soltis P."/>
            <person name="Zapata F."/>
        </authorList>
    </citation>
    <scope>NUCLEOTIDE SEQUENCE</scope>
    <source>
        <strain evidence="4">UCBG64.0493</strain>
        <tissue evidence="4">Leaf</tissue>
    </source>
</reference>
<protein>
    <recommendedName>
        <fullName evidence="3">Bifunctional inhibitor/plant lipid transfer protein/seed storage helical domain-containing protein</fullName>
    </recommendedName>
</protein>
<name>A0AA89APP1_9ASTE</name>
<evidence type="ECO:0000313" key="5">
    <source>
        <dbReference type="Proteomes" id="UP001188597"/>
    </source>
</evidence>
<evidence type="ECO:0000256" key="1">
    <source>
        <dbReference type="SAM" id="MobiDB-lite"/>
    </source>
</evidence>
<feature type="signal peptide" evidence="2">
    <location>
        <begin position="1"/>
        <end position="25"/>
    </location>
</feature>
<organism evidence="4 5">
    <name type="scientific">Escallonia herrerae</name>
    <dbReference type="NCBI Taxonomy" id="1293975"/>
    <lineage>
        <taxon>Eukaryota</taxon>
        <taxon>Viridiplantae</taxon>
        <taxon>Streptophyta</taxon>
        <taxon>Embryophyta</taxon>
        <taxon>Tracheophyta</taxon>
        <taxon>Spermatophyta</taxon>
        <taxon>Magnoliopsida</taxon>
        <taxon>eudicotyledons</taxon>
        <taxon>Gunneridae</taxon>
        <taxon>Pentapetalae</taxon>
        <taxon>asterids</taxon>
        <taxon>campanulids</taxon>
        <taxon>Escalloniales</taxon>
        <taxon>Escalloniaceae</taxon>
        <taxon>Escallonia</taxon>
    </lineage>
</organism>
<dbReference type="InterPro" id="IPR007493">
    <property type="entry name" value="DUF538"/>
</dbReference>
<evidence type="ECO:0000313" key="4">
    <source>
        <dbReference type="EMBL" id="KAK3010337.1"/>
    </source>
</evidence>
<feature type="compositionally biased region" description="Polar residues" evidence="1">
    <location>
        <begin position="257"/>
        <end position="275"/>
    </location>
</feature>
<keyword evidence="5" id="KW-1185">Reference proteome</keyword>
<dbReference type="Pfam" id="PF04398">
    <property type="entry name" value="DUF538"/>
    <property type="match status" value="1"/>
</dbReference>
<evidence type="ECO:0000256" key="2">
    <source>
        <dbReference type="SAM" id="SignalP"/>
    </source>
</evidence>
<dbReference type="SUPFAM" id="SSF47699">
    <property type="entry name" value="Bifunctional inhibitor/lipid-transfer protein/seed storage 2S albumin"/>
    <property type="match status" value="1"/>
</dbReference>
<proteinExistence type="predicted"/>
<evidence type="ECO:0000259" key="3">
    <source>
        <dbReference type="SMART" id="SM00499"/>
    </source>
</evidence>
<dbReference type="InterPro" id="IPR036312">
    <property type="entry name" value="Bifun_inhib/LTP/seed_sf"/>
</dbReference>
<dbReference type="EMBL" id="JAVXUP010001553">
    <property type="protein sequence ID" value="KAK3010337.1"/>
    <property type="molecule type" value="Genomic_DNA"/>
</dbReference>
<dbReference type="PANTHER" id="PTHR31676">
    <property type="entry name" value="T31J12.3 PROTEIN-RELATED"/>
    <property type="match status" value="1"/>
</dbReference>
<feature type="non-terminal residue" evidence="4">
    <location>
        <position position="1"/>
    </location>
</feature>
<feature type="compositionally biased region" description="Polar residues" evidence="1">
    <location>
        <begin position="170"/>
        <end position="182"/>
    </location>
</feature>
<dbReference type="PANTHER" id="PTHR31676:SF71">
    <property type="entry name" value="EXPRESSED PROTEIN"/>
    <property type="match status" value="1"/>
</dbReference>
<feature type="region of interest" description="Disordered" evidence="1">
    <location>
        <begin position="163"/>
        <end position="195"/>
    </location>
</feature>
<feature type="domain" description="Bifunctional inhibitor/plant lipid transfer protein/seed storage helical" evidence="3">
    <location>
        <begin position="34"/>
        <end position="111"/>
    </location>
</feature>
<accession>A0AA89APP1</accession>
<dbReference type="CDD" id="cd00010">
    <property type="entry name" value="AAI_LTSS"/>
    <property type="match status" value="1"/>
</dbReference>
<feature type="compositionally biased region" description="Pro residues" evidence="1">
    <location>
        <begin position="276"/>
        <end position="287"/>
    </location>
</feature>
<dbReference type="Pfam" id="PF14368">
    <property type="entry name" value="LTP_2"/>
    <property type="match status" value="1"/>
</dbReference>
<dbReference type="Gene3D" id="1.10.110.10">
    <property type="entry name" value="Plant lipid-transfer and hydrophobic proteins"/>
    <property type="match status" value="1"/>
</dbReference>
<keyword evidence="2" id="KW-0732">Signal</keyword>
<dbReference type="SMART" id="SM00499">
    <property type="entry name" value="AAI"/>
    <property type="match status" value="1"/>
</dbReference>